<dbReference type="InterPro" id="IPR011009">
    <property type="entry name" value="Kinase-like_dom_sf"/>
</dbReference>
<dbReference type="Pfam" id="PF00069">
    <property type="entry name" value="Pkinase"/>
    <property type="match status" value="1"/>
</dbReference>
<dbReference type="SUPFAM" id="SSF52200">
    <property type="entry name" value="Toll/Interleukin receptor TIR domain"/>
    <property type="match status" value="1"/>
</dbReference>
<dbReference type="PANTHER" id="PTHR43671:SF13">
    <property type="entry name" value="SERINE_THREONINE-PROTEIN KINASE NEK2"/>
    <property type="match status" value="1"/>
</dbReference>
<keyword evidence="5" id="KW-0067">ATP-binding</keyword>
<dbReference type="Gene3D" id="3.40.50.10140">
    <property type="entry name" value="Toll/interleukin-1 receptor homology (TIR) domain"/>
    <property type="match status" value="1"/>
</dbReference>
<protein>
    <recommendedName>
        <fullName evidence="1">non-specific serine/threonine protein kinase</fullName>
        <ecNumber evidence="1">2.7.11.1</ecNumber>
    </recommendedName>
</protein>
<dbReference type="SMART" id="SM00220">
    <property type="entry name" value="S_TKc"/>
    <property type="match status" value="1"/>
</dbReference>
<keyword evidence="3" id="KW-0547">Nucleotide-binding</keyword>
<organism evidence="8 9">
    <name type="scientific">Reticulibacter mediterranei</name>
    <dbReference type="NCBI Taxonomy" id="2778369"/>
    <lineage>
        <taxon>Bacteria</taxon>
        <taxon>Bacillati</taxon>
        <taxon>Chloroflexota</taxon>
        <taxon>Ktedonobacteria</taxon>
        <taxon>Ktedonobacterales</taxon>
        <taxon>Reticulibacteraceae</taxon>
        <taxon>Reticulibacter</taxon>
    </lineage>
</organism>
<reference evidence="8" key="1">
    <citation type="submission" date="2020-10" db="EMBL/GenBank/DDBJ databases">
        <title>Taxonomic study of unclassified bacteria belonging to the class Ktedonobacteria.</title>
        <authorList>
            <person name="Yabe S."/>
            <person name="Wang C.M."/>
            <person name="Zheng Y."/>
            <person name="Sakai Y."/>
            <person name="Cavaletti L."/>
            <person name="Monciardini P."/>
            <person name="Donadio S."/>
        </authorList>
    </citation>
    <scope>NUCLEOTIDE SEQUENCE</scope>
    <source>
        <strain evidence="8">ID150040</strain>
    </source>
</reference>
<dbReference type="PROSITE" id="PS50104">
    <property type="entry name" value="TIR"/>
    <property type="match status" value="1"/>
</dbReference>
<name>A0A8J3ILA7_9CHLR</name>
<dbReference type="InterPro" id="IPR035897">
    <property type="entry name" value="Toll_tir_struct_dom_sf"/>
</dbReference>
<dbReference type="InterPro" id="IPR008271">
    <property type="entry name" value="Ser/Thr_kinase_AS"/>
</dbReference>
<dbReference type="Pfam" id="PF13676">
    <property type="entry name" value="TIR_2"/>
    <property type="match status" value="1"/>
</dbReference>
<keyword evidence="2" id="KW-0808">Transferase</keyword>
<evidence type="ECO:0000259" key="7">
    <source>
        <dbReference type="PROSITE" id="PS50104"/>
    </source>
</evidence>
<evidence type="ECO:0000313" key="9">
    <source>
        <dbReference type="Proteomes" id="UP000597444"/>
    </source>
</evidence>
<dbReference type="EMBL" id="BNJK01000001">
    <property type="protein sequence ID" value="GHO96611.1"/>
    <property type="molecule type" value="Genomic_DNA"/>
</dbReference>
<accession>A0A8J3ILA7</accession>
<evidence type="ECO:0000256" key="5">
    <source>
        <dbReference type="ARBA" id="ARBA00022840"/>
    </source>
</evidence>
<proteinExistence type="predicted"/>
<sequence>MSLQYDSSFWSHAANQIRLTMDAYWQSPERFRDQPRLQTPQVWLGLRRILDELLKQPDSMAALTPLEEFLLYTATNFYELGWQESGHPHWPYHERYTRSAQRIRESVANRNRNTFGLRAIDANTAEMLALLCMLVGQADLTHLKDHQAFARYLPLARLDYLAALLQLADWLMIDRANNTHISEMLPLDPRNITDARFALQPYARCILKNNTITLNLWIHPDDGRFLNTMRDLFLEPVYQWLAHNSAWMANEFHFVLNLNQPITGVTEGWPPDPLGTSCKVLLPFLETFQPAKIPSIEPFPSRIAPPPAPTKVPRTKVFICHHPKDKRELNRLNTQLAYFATRGLLEVQDASKLMPGSLWRKEIENAIASAKVAILLVSADFMASRFIAENQLAPLLAAAQTEDATIIPVLLSPSGFEESSLSQFSPANDPSRPFTRMSRYEKDETCRIVARIVKQVILGSNTHESGNQQHIPPVVAAPPAMVKENIAAHHKEVENALPSGSPGFEEAPLVLQVGQKLWNQYQIVKIAGKTAHSQVVKAWDEALQRDVAIKFFYLSQNYTVERANQLRRFLLREARILVKMRHQNIAEVYHVIPSAPAMVMQWVEGQSLQDIFLDEEEMPVADIIKIGIILSDALQHIHEKGIVHRDIKPNNIILTEQNERIPILVDFDIARSLHMETITRQEDGSFAYVGNPSYSAPEQFTSPATVGPPADIFALGVVLYEAFTHELPFFWGNSPKKYNGYLPIPERNAIPDQCYTLLCMLLQQQPERRPDAFQLKKQLQALMDFAN</sequence>
<dbReference type="Proteomes" id="UP000597444">
    <property type="component" value="Unassembled WGS sequence"/>
</dbReference>
<gene>
    <name evidence="8" type="ORF">KSF_066590</name>
</gene>
<comment type="caution">
    <text evidence="8">The sequence shown here is derived from an EMBL/GenBank/DDBJ whole genome shotgun (WGS) entry which is preliminary data.</text>
</comment>
<dbReference type="GO" id="GO:0004674">
    <property type="term" value="F:protein serine/threonine kinase activity"/>
    <property type="evidence" value="ECO:0007669"/>
    <property type="project" value="UniProtKB-EC"/>
</dbReference>
<evidence type="ECO:0000259" key="6">
    <source>
        <dbReference type="PROSITE" id="PS50011"/>
    </source>
</evidence>
<dbReference type="EC" id="2.7.11.1" evidence="1"/>
<dbReference type="CDD" id="cd14014">
    <property type="entry name" value="STKc_PknB_like"/>
    <property type="match status" value="1"/>
</dbReference>
<evidence type="ECO:0000256" key="1">
    <source>
        <dbReference type="ARBA" id="ARBA00012513"/>
    </source>
</evidence>
<dbReference type="PROSITE" id="PS00108">
    <property type="entry name" value="PROTEIN_KINASE_ST"/>
    <property type="match status" value="1"/>
</dbReference>
<keyword evidence="9" id="KW-1185">Reference proteome</keyword>
<dbReference type="InterPro" id="IPR050660">
    <property type="entry name" value="NEK_Ser/Thr_kinase"/>
</dbReference>
<dbReference type="AlphaFoldDB" id="A0A8J3ILA7"/>
<evidence type="ECO:0000313" key="8">
    <source>
        <dbReference type="EMBL" id="GHO96611.1"/>
    </source>
</evidence>
<evidence type="ECO:0000256" key="4">
    <source>
        <dbReference type="ARBA" id="ARBA00022777"/>
    </source>
</evidence>
<dbReference type="PANTHER" id="PTHR43671">
    <property type="entry name" value="SERINE/THREONINE-PROTEIN KINASE NEK"/>
    <property type="match status" value="1"/>
</dbReference>
<feature type="domain" description="Protein kinase" evidence="6">
    <location>
        <begin position="521"/>
        <end position="783"/>
    </location>
</feature>
<dbReference type="InterPro" id="IPR000157">
    <property type="entry name" value="TIR_dom"/>
</dbReference>
<dbReference type="GO" id="GO:0005524">
    <property type="term" value="F:ATP binding"/>
    <property type="evidence" value="ECO:0007669"/>
    <property type="project" value="UniProtKB-KW"/>
</dbReference>
<dbReference type="Gene3D" id="1.10.510.10">
    <property type="entry name" value="Transferase(Phosphotransferase) domain 1"/>
    <property type="match status" value="1"/>
</dbReference>
<keyword evidence="4" id="KW-0418">Kinase</keyword>
<dbReference type="PROSITE" id="PS50011">
    <property type="entry name" value="PROTEIN_KINASE_DOM"/>
    <property type="match status" value="1"/>
</dbReference>
<dbReference type="InterPro" id="IPR000719">
    <property type="entry name" value="Prot_kinase_dom"/>
</dbReference>
<evidence type="ECO:0000256" key="2">
    <source>
        <dbReference type="ARBA" id="ARBA00022679"/>
    </source>
</evidence>
<dbReference type="GO" id="GO:0007165">
    <property type="term" value="P:signal transduction"/>
    <property type="evidence" value="ECO:0007669"/>
    <property type="project" value="InterPro"/>
</dbReference>
<evidence type="ECO:0000256" key="3">
    <source>
        <dbReference type="ARBA" id="ARBA00022741"/>
    </source>
</evidence>
<dbReference type="SUPFAM" id="SSF56112">
    <property type="entry name" value="Protein kinase-like (PK-like)"/>
    <property type="match status" value="1"/>
</dbReference>
<feature type="domain" description="TIR" evidence="7">
    <location>
        <begin position="313"/>
        <end position="457"/>
    </location>
</feature>